<dbReference type="GO" id="GO:0005886">
    <property type="term" value="C:plasma membrane"/>
    <property type="evidence" value="ECO:0007669"/>
    <property type="project" value="UniProtKB-SubCell"/>
</dbReference>
<feature type="transmembrane region" description="Helical" evidence="8">
    <location>
        <begin position="119"/>
        <end position="139"/>
    </location>
</feature>
<dbReference type="GO" id="GO:0010041">
    <property type="term" value="P:response to iron(III) ion"/>
    <property type="evidence" value="ECO:0007669"/>
    <property type="project" value="TreeGrafter"/>
</dbReference>
<keyword evidence="2" id="KW-1003">Cell membrane</keyword>
<protein>
    <recommendedName>
        <fullName evidence="9">ArnT-like N-terminal domain-containing protein</fullName>
    </recommendedName>
</protein>
<feature type="transmembrane region" description="Helical" evidence="8">
    <location>
        <begin position="214"/>
        <end position="233"/>
    </location>
</feature>
<feature type="transmembrane region" description="Helical" evidence="8">
    <location>
        <begin position="401"/>
        <end position="421"/>
    </location>
</feature>
<evidence type="ECO:0000256" key="2">
    <source>
        <dbReference type="ARBA" id="ARBA00022475"/>
    </source>
</evidence>
<dbReference type="GO" id="GO:0009103">
    <property type="term" value="P:lipopolysaccharide biosynthetic process"/>
    <property type="evidence" value="ECO:0007669"/>
    <property type="project" value="UniProtKB-ARBA"/>
</dbReference>
<accession>A0A2H0KQ30</accession>
<dbReference type="Proteomes" id="UP000229570">
    <property type="component" value="Unassembled WGS sequence"/>
</dbReference>
<dbReference type="PANTHER" id="PTHR33908:SF3">
    <property type="entry name" value="UNDECAPRENYL PHOSPHATE-ALPHA-4-AMINO-4-DEOXY-L-ARABINOSE ARABINOSYL TRANSFERASE"/>
    <property type="match status" value="1"/>
</dbReference>
<evidence type="ECO:0000256" key="8">
    <source>
        <dbReference type="SAM" id="Phobius"/>
    </source>
</evidence>
<evidence type="ECO:0000256" key="6">
    <source>
        <dbReference type="ARBA" id="ARBA00022989"/>
    </source>
</evidence>
<evidence type="ECO:0000256" key="4">
    <source>
        <dbReference type="ARBA" id="ARBA00022679"/>
    </source>
</evidence>
<organism evidence="10 11">
    <name type="scientific">Candidatus Roizmanbacteria bacterium CG11_big_fil_rev_8_21_14_0_20_35_14</name>
    <dbReference type="NCBI Taxonomy" id="1974855"/>
    <lineage>
        <taxon>Bacteria</taxon>
        <taxon>Candidatus Roizmaniibacteriota</taxon>
    </lineage>
</organism>
<evidence type="ECO:0000256" key="1">
    <source>
        <dbReference type="ARBA" id="ARBA00004651"/>
    </source>
</evidence>
<dbReference type="EMBL" id="PCVL01000023">
    <property type="protein sequence ID" value="PIQ72633.1"/>
    <property type="molecule type" value="Genomic_DNA"/>
</dbReference>
<evidence type="ECO:0000256" key="7">
    <source>
        <dbReference type="ARBA" id="ARBA00023136"/>
    </source>
</evidence>
<dbReference type="InterPro" id="IPR003342">
    <property type="entry name" value="ArnT-like_N"/>
</dbReference>
<feature type="transmembrane region" description="Helical" evidence="8">
    <location>
        <begin position="371"/>
        <end position="389"/>
    </location>
</feature>
<dbReference type="AlphaFoldDB" id="A0A2H0KQ30"/>
<reference evidence="10 11" key="1">
    <citation type="submission" date="2017-09" db="EMBL/GenBank/DDBJ databases">
        <title>Depth-based differentiation of microbial function through sediment-hosted aquifers and enrichment of novel symbionts in the deep terrestrial subsurface.</title>
        <authorList>
            <person name="Probst A.J."/>
            <person name="Ladd B."/>
            <person name="Jarett J.K."/>
            <person name="Geller-Mcgrath D.E."/>
            <person name="Sieber C.M."/>
            <person name="Emerson J.B."/>
            <person name="Anantharaman K."/>
            <person name="Thomas B.C."/>
            <person name="Malmstrom R."/>
            <person name="Stieglmeier M."/>
            <person name="Klingl A."/>
            <person name="Woyke T."/>
            <person name="Ryan C.M."/>
            <person name="Banfield J.F."/>
        </authorList>
    </citation>
    <scope>NUCLEOTIDE SEQUENCE [LARGE SCALE GENOMIC DNA]</scope>
    <source>
        <strain evidence="10">CG11_big_fil_rev_8_21_14_0_20_35_14</strain>
    </source>
</reference>
<feature type="domain" description="ArnT-like N-terminal" evidence="9">
    <location>
        <begin position="16"/>
        <end position="233"/>
    </location>
</feature>
<evidence type="ECO:0000256" key="5">
    <source>
        <dbReference type="ARBA" id="ARBA00022692"/>
    </source>
</evidence>
<evidence type="ECO:0000256" key="3">
    <source>
        <dbReference type="ARBA" id="ARBA00022676"/>
    </source>
</evidence>
<feature type="transmembrane region" description="Helical" evidence="8">
    <location>
        <begin position="315"/>
        <end position="335"/>
    </location>
</feature>
<evidence type="ECO:0000313" key="11">
    <source>
        <dbReference type="Proteomes" id="UP000229570"/>
    </source>
</evidence>
<comment type="caution">
    <text evidence="10">The sequence shown here is derived from an EMBL/GenBank/DDBJ whole genome shotgun (WGS) entry which is preliminary data.</text>
</comment>
<dbReference type="GO" id="GO:0016763">
    <property type="term" value="F:pentosyltransferase activity"/>
    <property type="evidence" value="ECO:0007669"/>
    <property type="project" value="TreeGrafter"/>
</dbReference>
<comment type="subcellular location">
    <subcellularLocation>
        <location evidence="1">Cell membrane</location>
        <topology evidence="1">Multi-pass membrane protein</topology>
    </subcellularLocation>
</comment>
<keyword evidence="6 8" id="KW-1133">Transmembrane helix</keyword>
<dbReference type="InterPro" id="IPR050297">
    <property type="entry name" value="LipidA_mod_glycosyltrf_83"/>
</dbReference>
<feature type="transmembrane region" description="Helical" evidence="8">
    <location>
        <begin position="347"/>
        <end position="365"/>
    </location>
</feature>
<name>A0A2H0KQ30_9BACT</name>
<feature type="transmembrane region" description="Helical" evidence="8">
    <location>
        <begin position="169"/>
        <end position="202"/>
    </location>
</feature>
<gene>
    <name evidence="10" type="ORF">COV86_01935</name>
</gene>
<keyword evidence="7 8" id="KW-0472">Membrane</keyword>
<keyword evidence="5 8" id="KW-0812">Transmembrane</keyword>
<keyword evidence="4" id="KW-0808">Transferase</keyword>
<feature type="transmembrane region" description="Helical" evidence="8">
    <location>
        <begin position="6"/>
        <end position="26"/>
    </location>
</feature>
<dbReference type="Pfam" id="PF02366">
    <property type="entry name" value="PMT"/>
    <property type="match status" value="1"/>
</dbReference>
<feature type="transmembrane region" description="Helical" evidence="8">
    <location>
        <begin position="146"/>
        <end position="163"/>
    </location>
</feature>
<keyword evidence="3" id="KW-0328">Glycosyltransferase</keyword>
<evidence type="ECO:0000259" key="9">
    <source>
        <dbReference type="Pfam" id="PF02366"/>
    </source>
</evidence>
<sequence>MYNINIVKKYLLLFLIIVLGFFLRVYKVDTVPSGVLVDEAALGYNAYSVFKTGFDEHKIRYPLLFKSFGDYKPPAYFYSQLPFIKLFGSNNFSLRFPSVLAGTLLILVVFFLFNNLGFGFTTSLFAAALTAFSPWTIILSRFALESNLGLLFFGIGLTFTIKYLREDKILFAILAGVFFGLSWYGYIAYRMTTGLIIFFLFFYGFYKKLKPKNLIILVGVFFITIFPLFLTVFSKSTNARFYQIGLLADKGPVMEIIESRTFCREDLPKLLCYLNSNKATVLGRILFDRYLKTFSLDYLFVGGERSSGSYGVENFGLFSFFTIPLYLLGFIALFSHKKNKFIDTLKPLIFAGLLFGAMPSSIAGLPQKVRLSPLFPFVLILIVWGFELLREKFRGNTKTFYIFLSYFLVFYLCLVFLINFLTIDVRKQEIHYGNYIRNLMLYIADQKNTRIYMNANFSEPLIYYAYFSQYEPVKYQKDVKFSEPDGIGWIHAVRLDNIHLIGGGSDYIKIICEERQKPGRAILITNEKLIEDVKNNSILYIGKTENDAMSLVYAYDMKKFPLEKNVCGN</sequence>
<evidence type="ECO:0000313" key="10">
    <source>
        <dbReference type="EMBL" id="PIQ72633.1"/>
    </source>
</evidence>
<proteinExistence type="predicted"/>
<dbReference type="PANTHER" id="PTHR33908">
    <property type="entry name" value="MANNOSYLTRANSFERASE YKCB-RELATED"/>
    <property type="match status" value="1"/>
</dbReference>
<feature type="transmembrane region" description="Helical" evidence="8">
    <location>
        <begin position="94"/>
        <end position="113"/>
    </location>
</feature>